<dbReference type="Gene3D" id="3.30.70.100">
    <property type="match status" value="1"/>
</dbReference>
<gene>
    <name evidence="1" type="ORF">SAMN05421676_105197</name>
</gene>
<evidence type="ECO:0000313" key="1">
    <source>
        <dbReference type="EMBL" id="SET52881.1"/>
    </source>
</evidence>
<dbReference type="Proteomes" id="UP000199095">
    <property type="component" value="Unassembled WGS sequence"/>
</dbReference>
<protein>
    <recommendedName>
        <fullName evidence="3">Antibiotic biosynthesis monooxygenase</fullName>
    </recommendedName>
</protein>
<accession>A0A1I0F496</accession>
<dbReference type="AlphaFoldDB" id="A0A1I0F496"/>
<evidence type="ECO:0008006" key="3">
    <source>
        <dbReference type="Google" id="ProtNLM"/>
    </source>
</evidence>
<keyword evidence="2" id="KW-1185">Reference proteome</keyword>
<dbReference type="STRING" id="237682.SAMN05421676_105197"/>
<dbReference type="OrthoDB" id="2376332at2"/>
<organism evidence="1 2">
    <name type="scientific">Salinibacillus kushneri</name>
    <dbReference type="NCBI Taxonomy" id="237682"/>
    <lineage>
        <taxon>Bacteria</taxon>
        <taxon>Bacillati</taxon>
        <taxon>Bacillota</taxon>
        <taxon>Bacilli</taxon>
        <taxon>Bacillales</taxon>
        <taxon>Bacillaceae</taxon>
        <taxon>Salinibacillus</taxon>
    </lineage>
</organism>
<reference evidence="2" key="1">
    <citation type="submission" date="2016-10" db="EMBL/GenBank/DDBJ databases">
        <authorList>
            <person name="Varghese N."/>
            <person name="Submissions S."/>
        </authorList>
    </citation>
    <scope>NUCLEOTIDE SEQUENCE [LARGE SCALE GENOMIC DNA]</scope>
    <source>
        <strain evidence="2">CGMCC 1.3566</strain>
    </source>
</reference>
<sequence length="105" mass="13025">MFVKVYQYHVHQDKLDEYIRIQEKAANIYAKYLDFQTLYFNSTEDKTKWIEVSRYKSKEEYERSIHLVNEEEDIHKLFHEFQSLLIEDNEIIEEDFVQKFEKSTF</sequence>
<evidence type="ECO:0000313" key="2">
    <source>
        <dbReference type="Proteomes" id="UP000199095"/>
    </source>
</evidence>
<name>A0A1I0F496_9BACI</name>
<proteinExistence type="predicted"/>
<dbReference type="EMBL" id="FOHJ01000005">
    <property type="protein sequence ID" value="SET52881.1"/>
    <property type="molecule type" value="Genomic_DNA"/>
</dbReference>